<organism evidence="18 19">
    <name type="scientific">Gigaspora margarita</name>
    <dbReference type="NCBI Taxonomy" id="4874"/>
    <lineage>
        <taxon>Eukaryota</taxon>
        <taxon>Fungi</taxon>
        <taxon>Fungi incertae sedis</taxon>
        <taxon>Mucoromycota</taxon>
        <taxon>Glomeromycotina</taxon>
        <taxon>Glomeromycetes</taxon>
        <taxon>Diversisporales</taxon>
        <taxon>Gigasporaceae</taxon>
        <taxon>Gigaspora</taxon>
    </lineage>
</organism>
<evidence type="ECO:0000256" key="15">
    <source>
        <dbReference type="ARBA" id="ARBA00023136"/>
    </source>
</evidence>
<dbReference type="InterPro" id="IPR032675">
    <property type="entry name" value="LRR_dom_sf"/>
</dbReference>
<comment type="cofactor">
    <cofactor evidence="1">
        <name>Mg(2+)</name>
        <dbReference type="ChEBI" id="CHEBI:18420"/>
    </cofactor>
</comment>
<dbReference type="InterPro" id="IPR006703">
    <property type="entry name" value="G_AIG1"/>
</dbReference>
<dbReference type="InterPro" id="IPR003593">
    <property type="entry name" value="AAA+_ATPase"/>
</dbReference>
<keyword evidence="15" id="KW-0472">Membrane</keyword>
<evidence type="ECO:0000313" key="18">
    <source>
        <dbReference type="EMBL" id="CAG8789693.1"/>
    </source>
</evidence>
<evidence type="ECO:0000256" key="2">
    <source>
        <dbReference type="ARBA" id="ARBA00004167"/>
    </source>
</evidence>
<evidence type="ECO:0000313" key="19">
    <source>
        <dbReference type="Proteomes" id="UP000789901"/>
    </source>
</evidence>
<comment type="caution">
    <text evidence="18">The sequence shown here is derived from an EMBL/GenBank/DDBJ whole genome shotgun (WGS) entry which is preliminary data.</text>
</comment>
<proteinExistence type="predicted"/>
<keyword evidence="6" id="KW-0812">Transmembrane</keyword>
<evidence type="ECO:0000256" key="7">
    <source>
        <dbReference type="ARBA" id="ARBA00022723"/>
    </source>
</evidence>
<keyword evidence="4" id="KW-0150">Chloroplast</keyword>
<dbReference type="PANTHER" id="PTHR10903">
    <property type="entry name" value="GTPASE, IMAP FAMILY MEMBER-RELATED"/>
    <property type="match status" value="1"/>
</dbReference>
<keyword evidence="11" id="KW-0460">Magnesium</keyword>
<gene>
    <name evidence="18" type="ORF">GMARGA_LOCUS21043</name>
</gene>
<reference evidence="18 19" key="1">
    <citation type="submission" date="2021-06" db="EMBL/GenBank/DDBJ databases">
        <authorList>
            <person name="Kallberg Y."/>
            <person name="Tangrot J."/>
            <person name="Rosling A."/>
        </authorList>
    </citation>
    <scope>NUCLEOTIDE SEQUENCE [LARGE SCALE GENOMIC DNA]</scope>
    <source>
        <strain evidence="18 19">120-4 pot B 10/14</strain>
    </source>
</reference>
<evidence type="ECO:0000256" key="6">
    <source>
        <dbReference type="ARBA" id="ARBA00022692"/>
    </source>
</evidence>
<dbReference type="EMBL" id="CAJVQB010019047">
    <property type="protein sequence ID" value="CAG8789693.1"/>
    <property type="molecule type" value="Genomic_DNA"/>
</dbReference>
<keyword evidence="12" id="KW-0653">Protein transport</keyword>
<evidence type="ECO:0000256" key="9">
    <source>
        <dbReference type="ARBA" id="ARBA00022801"/>
    </source>
</evidence>
<evidence type="ECO:0000256" key="13">
    <source>
        <dbReference type="ARBA" id="ARBA00022989"/>
    </source>
</evidence>
<dbReference type="Gene3D" id="3.40.50.300">
    <property type="entry name" value="P-loop containing nucleotide triphosphate hydrolases"/>
    <property type="match status" value="1"/>
</dbReference>
<evidence type="ECO:0000256" key="10">
    <source>
        <dbReference type="ARBA" id="ARBA00022805"/>
    </source>
</evidence>
<keyword evidence="13" id="KW-1133">Transmembrane helix</keyword>
<evidence type="ECO:0000256" key="1">
    <source>
        <dbReference type="ARBA" id="ARBA00001946"/>
    </source>
</evidence>
<keyword evidence="19" id="KW-1185">Reference proteome</keyword>
<keyword evidence="10" id="KW-1002">Plastid outer membrane</keyword>
<evidence type="ECO:0000256" key="11">
    <source>
        <dbReference type="ARBA" id="ARBA00022842"/>
    </source>
</evidence>
<evidence type="ECO:0000256" key="5">
    <source>
        <dbReference type="ARBA" id="ARBA00022640"/>
    </source>
</evidence>
<evidence type="ECO:0000256" key="16">
    <source>
        <dbReference type="ARBA" id="ARBA00024013"/>
    </source>
</evidence>
<dbReference type="Gene3D" id="3.80.10.10">
    <property type="entry name" value="Ribonuclease Inhibitor"/>
    <property type="match status" value="1"/>
</dbReference>
<evidence type="ECO:0000256" key="8">
    <source>
        <dbReference type="ARBA" id="ARBA00022741"/>
    </source>
</evidence>
<protein>
    <submittedName>
        <fullName evidence="18">31946_t:CDS:1</fullName>
    </submittedName>
</protein>
<name>A0ABN7VP86_GIGMA</name>
<keyword evidence="8" id="KW-0547">Nucleotide-binding</keyword>
<dbReference type="Proteomes" id="UP000789901">
    <property type="component" value="Unassembled WGS sequence"/>
</dbReference>
<keyword evidence="14" id="KW-0342">GTP-binding</keyword>
<dbReference type="PROSITE" id="PS51720">
    <property type="entry name" value="G_AIG1"/>
    <property type="match status" value="1"/>
</dbReference>
<comment type="subcellular location">
    <subcellularLocation>
        <location evidence="2">Membrane</location>
        <topology evidence="2">Single-pass membrane protein</topology>
    </subcellularLocation>
    <subcellularLocation>
        <location evidence="16">Plastid</location>
        <location evidence="16">Chloroplast outer membrane</location>
    </subcellularLocation>
</comment>
<evidence type="ECO:0000256" key="12">
    <source>
        <dbReference type="ARBA" id="ARBA00022927"/>
    </source>
</evidence>
<evidence type="ECO:0000256" key="14">
    <source>
        <dbReference type="ARBA" id="ARBA00023134"/>
    </source>
</evidence>
<dbReference type="SUPFAM" id="SSF52540">
    <property type="entry name" value="P-loop containing nucleoside triphosphate hydrolases"/>
    <property type="match status" value="1"/>
</dbReference>
<dbReference type="InterPro" id="IPR027417">
    <property type="entry name" value="P-loop_NTPase"/>
</dbReference>
<feature type="domain" description="AIG1-type G" evidence="17">
    <location>
        <begin position="195"/>
        <end position="421"/>
    </location>
</feature>
<sequence length="470" mass="53643">MYDSKWLDENYPRDGVCKYRGDIYDNIGKRREEIRQLDISCHHGNALNKIKGVIDLSDFINLVKLRCRNNKLTKLIINNLKKLEEIDCSDNELRSLELENFPNLRKIDCTINKNLILKLKNCSSLKTVDCPSDGLDLSITDCYNINVRYFSGDRVINTLYLNDVDQDGIDKIESLKRANDQLKQIITELEESSIINKKNVLIIGRTGSGKSALANILVNEYGNFEEIFKEDEFSESVTTQLQVEEMMINGINYRIIDTVGFGDTGTVTGDEAVLEAVKATYAVREGINQILFVVRGRNDIDEKVMKLYNSLKDEIFGEKIYKYTTIVRTNFGSFTEDERCEEEIKALKQNKLISQLANLCNRIILIDNPSLKGQPYTIIEHNRKSRSESRQILVNHLSTCENVYRPRKLKEVVSKFDHELNNRGIDNKQLIKPNFKTARLDLIVNAAIKCIPTVVTIVHAVAVGSSCQIT</sequence>
<dbReference type="SMART" id="SM00382">
    <property type="entry name" value="AAA"/>
    <property type="match status" value="1"/>
</dbReference>
<dbReference type="PANTHER" id="PTHR10903:SF135">
    <property type="entry name" value="TRANSLOCASE OF CHLOROPLAST 120, CHLOROPLASTIC-RELATED"/>
    <property type="match status" value="1"/>
</dbReference>
<accession>A0ABN7VP86</accession>
<keyword evidence="5" id="KW-0934">Plastid</keyword>
<dbReference type="SUPFAM" id="SSF52058">
    <property type="entry name" value="L domain-like"/>
    <property type="match status" value="1"/>
</dbReference>
<evidence type="ECO:0000256" key="4">
    <source>
        <dbReference type="ARBA" id="ARBA00022528"/>
    </source>
</evidence>
<keyword evidence="3" id="KW-0813">Transport</keyword>
<keyword evidence="7" id="KW-0479">Metal-binding</keyword>
<dbReference type="InterPro" id="IPR045058">
    <property type="entry name" value="GIMA/IAN/Toc"/>
</dbReference>
<evidence type="ECO:0000256" key="3">
    <source>
        <dbReference type="ARBA" id="ARBA00022448"/>
    </source>
</evidence>
<dbReference type="Pfam" id="PF04548">
    <property type="entry name" value="AIG1"/>
    <property type="match status" value="1"/>
</dbReference>
<evidence type="ECO:0000259" key="17">
    <source>
        <dbReference type="PROSITE" id="PS51720"/>
    </source>
</evidence>
<keyword evidence="9" id="KW-0378">Hydrolase</keyword>